<evidence type="ECO:0000259" key="5">
    <source>
        <dbReference type="Pfam" id="PF04542"/>
    </source>
</evidence>
<dbReference type="CDD" id="cd06171">
    <property type="entry name" value="Sigma70_r4"/>
    <property type="match status" value="1"/>
</dbReference>
<feature type="domain" description="RNA polymerase sigma factor 70 region 4 type 2" evidence="6">
    <location>
        <begin position="140"/>
        <end position="191"/>
    </location>
</feature>
<dbReference type="SUPFAM" id="SSF88659">
    <property type="entry name" value="Sigma3 and sigma4 domains of RNA polymerase sigma factors"/>
    <property type="match status" value="1"/>
</dbReference>
<dbReference type="InterPro" id="IPR013249">
    <property type="entry name" value="RNA_pol_sigma70_r4_t2"/>
</dbReference>
<keyword evidence="2" id="KW-0805">Transcription regulation</keyword>
<evidence type="ECO:0000256" key="3">
    <source>
        <dbReference type="ARBA" id="ARBA00023082"/>
    </source>
</evidence>
<evidence type="ECO:0000256" key="2">
    <source>
        <dbReference type="ARBA" id="ARBA00023015"/>
    </source>
</evidence>
<evidence type="ECO:0000313" key="8">
    <source>
        <dbReference type="Proteomes" id="UP000623419"/>
    </source>
</evidence>
<feature type="domain" description="RNA polymerase sigma-70 region 2" evidence="5">
    <location>
        <begin position="37"/>
        <end position="105"/>
    </location>
</feature>
<gene>
    <name evidence="7" type="ORF">GCM10011521_09570</name>
</gene>
<dbReference type="InterPro" id="IPR013325">
    <property type="entry name" value="RNA_pol_sigma_r2"/>
</dbReference>
<dbReference type="PANTHER" id="PTHR43133">
    <property type="entry name" value="RNA POLYMERASE ECF-TYPE SIGMA FACTO"/>
    <property type="match status" value="1"/>
</dbReference>
<evidence type="ECO:0000313" key="7">
    <source>
        <dbReference type="EMBL" id="GGA73512.1"/>
    </source>
</evidence>
<keyword evidence="4" id="KW-0804">Transcription</keyword>
<organism evidence="7 8">
    <name type="scientific">Arenimonas soli</name>
    <dbReference type="NCBI Taxonomy" id="2269504"/>
    <lineage>
        <taxon>Bacteria</taxon>
        <taxon>Pseudomonadati</taxon>
        <taxon>Pseudomonadota</taxon>
        <taxon>Gammaproteobacteria</taxon>
        <taxon>Lysobacterales</taxon>
        <taxon>Lysobacteraceae</taxon>
        <taxon>Arenimonas</taxon>
    </lineage>
</organism>
<evidence type="ECO:0000256" key="1">
    <source>
        <dbReference type="ARBA" id="ARBA00010641"/>
    </source>
</evidence>
<dbReference type="Proteomes" id="UP000623419">
    <property type="component" value="Unassembled WGS sequence"/>
</dbReference>
<dbReference type="Gene3D" id="1.10.1740.10">
    <property type="match status" value="1"/>
</dbReference>
<dbReference type="InterPro" id="IPR013324">
    <property type="entry name" value="RNA_pol_sigma_r3/r4-like"/>
</dbReference>
<keyword evidence="3" id="KW-0731">Sigma factor</keyword>
<keyword evidence="8" id="KW-1185">Reference proteome</keyword>
<dbReference type="InterPro" id="IPR007627">
    <property type="entry name" value="RNA_pol_sigma70_r2"/>
</dbReference>
<dbReference type="Pfam" id="PF04542">
    <property type="entry name" value="Sigma70_r2"/>
    <property type="match status" value="1"/>
</dbReference>
<sequence>MPQLHSPTRLRTRCDEAALVALLGRIRFGDAEALGQLYDQALGQVHGLALRVLGNRQDAEEVVADVFLQVWDRAVSYCPQRGAVMAWLQTLAWSRAIDHKRRRLRRSPPGLHPDDAVLAYTESEDPAPEHLAESQALATRVRQALDALAPGQRRVLELAFYEDLSHAQIAQRTGLPLGTVKSHARRGLASLRLAMDGEDHAP</sequence>
<proteinExistence type="inferred from homology"/>
<comment type="caution">
    <text evidence="7">The sequence shown here is derived from an EMBL/GenBank/DDBJ whole genome shotgun (WGS) entry which is preliminary data.</text>
</comment>
<dbReference type="SUPFAM" id="SSF88946">
    <property type="entry name" value="Sigma2 domain of RNA polymerase sigma factors"/>
    <property type="match status" value="1"/>
</dbReference>
<comment type="similarity">
    <text evidence="1">Belongs to the sigma-70 factor family. ECF subfamily.</text>
</comment>
<dbReference type="InterPro" id="IPR014284">
    <property type="entry name" value="RNA_pol_sigma-70_dom"/>
</dbReference>
<dbReference type="EMBL" id="BMKC01000001">
    <property type="protein sequence ID" value="GGA73512.1"/>
    <property type="molecule type" value="Genomic_DNA"/>
</dbReference>
<dbReference type="RefSeq" id="WP_188661820.1">
    <property type="nucleotide sequence ID" value="NZ_BMKC01000001.1"/>
</dbReference>
<protein>
    <submittedName>
        <fullName evidence="7">RNA polymerase</fullName>
    </submittedName>
</protein>
<evidence type="ECO:0000256" key="4">
    <source>
        <dbReference type="ARBA" id="ARBA00023163"/>
    </source>
</evidence>
<name>A0ABQ1HFY2_9GAMM</name>
<reference evidence="8" key="1">
    <citation type="journal article" date="2019" name="Int. J. Syst. Evol. Microbiol.">
        <title>The Global Catalogue of Microorganisms (GCM) 10K type strain sequencing project: providing services to taxonomists for standard genome sequencing and annotation.</title>
        <authorList>
            <consortium name="The Broad Institute Genomics Platform"/>
            <consortium name="The Broad Institute Genome Sequencing Center for Infectious Disease"/>
            <person name="Wu L."/>
            <person name="Ma J."/>
        </authorList>
    </citation>
    <scope>NUCLEOTIDE SEQUENCE [LARGE SCALE GENOMIC DNA]</scope>
    <source>
        <strain evidence="8">CGMCC 1.15905</strain>
    </source>
</reference>
<evidence type="ECO:0000259" key="6">
    <source>
        <dbReference type="Pfam" id="PF08281"/>
    </source>
</evidence>
<dbReference type="InterPro" id="IPR036388">
    <property type="entry name" value="WH-like_DNA-bd_sf"/>
</dbReference>
<dbReference type="NCBIfam" id="TIGR02937">
    <property type="entry name" value="sigma70-ECF"/>
    <property type="match status" value="1"/>
</dbReference>
<dbReference type="PANTHER" id="PTHR43133:SF62">
    <property type="entry name" value="RNA POLYMERASE SIGMA FACTOR SIGZ"/>
    <property type="match status" value="1"/>
</dbReference>
<dbReference type="Pfam" id="PF08281">
    <property type="entry name" value="Sigma70_r4_2"/>
    <property type="match status" value="1"/>
</dbReference>
<dbReference type="InterPro" id="IPR039425">
    <property type="entry name" value="RNA_pol_sigma-70-like"/>
</dbReference>
<dbReference type="Gene3D" id="1.10.10.10">
    <property type="entry name" value="Winged helix-like DNA-binding domain superfamily/Winged helix DNA-binding domain"/>
    <property type="match status" value="1"/>
</dbReference>
<accession>A0ABQ1HFY2</accession>